<gene>
    <name evidence="7" type="ORF">FD27_GL000530</name>
</gene>
<dbReference type="EMBL" id="AZER01000014">
    <property type="protein sequence ID" value="KRL27789.1"/>
    <property type="molecule type" value="Genomic_DNA"/>
</dbReference>
<dbReference type="Gene3D" id="3.90.70.10">
    <property type="entry name" value="Cysteine proteinases"/>
    <property type="match status" value="1"/>
</dbReference>
<comment type="caution">
    <text evidence="7">The sequence shown here is derived from an EMBL/GenBank/DDBJ whole genome shotgun (WGS) entry which is preliminary data.</text>
</comment>
<dbReference type="PANTHER" id="PTHR10363:SF2">
    <property type="entry name" value="BLEOMYCIN HYDROLASE"/>
    <property type="match status" value="1"/>
</dbReference>
<dbReference type="GO" id="GO:0006508">
    <property type="term" value="P:proteolysis"/>
    <property type="evidence" value="ECO:0007669"/>
    <property type="project" value="UniProtKB-KW"/>
</dbReference>
<keyword evidence="3 5" id="KW-0378">Hydrolase</keyword>
<dbReference type="GO" id="GO:0070005">
    <property type="term" value="F:cysteine-type aminopeptidase activity"/>
    <property type="evidence" value="ECO:0007669"/>
    <property type="project" value="InterPro"/>
</dbReference>
<dbReference type="Pfam" id="PF03051">
    <property type="entry name" value="Peptidase_C1_2"/>
    <property type="match status" value="1"/>
</dbReference>
<dbReference type="PROSITE" id="PS00139">
    <property type="entry name" value="THIOL_PROTEASE_CYS"/>
    <property type="match status" value="1"/>
</dbReference>
<evidence type="ECO:0000256" key="3">
    <source>
        <dbReference type="ARBA" id="ARBA00022801"/>
    </source>
</evidence>
<proteinExistence type="inferred from homology"/>
<dbReference type="InterPro" id="IPR004134">
    <property type="entry name" value="Peptidase_C1B"/>
</dbReference>
<evidence type="ECO:0000313" key="7">
    <source>
        <dbReference type="EMBL" id="KRL27789.1"/>
    </source>
</evidence>
<dbReference type="PANTHER" id="PTHR10363">
    <property type="entry name" value="BLEOMYCIN HYDROLASE"/>
    <property type="match status" value="1"/>
</dbReference>
<dbReference type="GO" id="GO:0005737">
    <property type="term" value="C:cytoplasm"/>
    <property type="evidence" value="ECO:0007669"/>
    <property type="project" value="UniProtKB-SubCell"/>
</dbReference>
<evidence type="ECO:0000256" key="5">
    <source>
        <dbReference type="PIRNR" id="PIRNR005700"/>
    </source>
</evidence>
<dbReference type="GO" id="GO:0043418">
    <property type="term" value="P:homocysteine catabolic process"/>
    <property type="evidence" value="ECO:0007669"/>
    <property type="project" value="TreeGrafter"/>
</dbReference>
<dbReference type="InterPro" id="IPR000169">
    <property type="entry name" value="Pept_cys_AS"/>
</dbReference>
<feature type="active site" evidence="6">
    <location>
        <position position="372"/>
    </location>
</feature>
<dbReference type="Proteomes" id="UP000051445">
    <property type="component" value="Unassembled WGS sequence"/>
</dbReference>
<name>A0A0R1P580_9LACO</name>
<dbReference type="SUPFAM" id="SSF54001">
    <property type="entry name" value="Cysteine proteinases"/>
    <property type="match status" value="1"/>
</dbReference>
<evidence type="ECO:0000313" key="8">
    <source>
        <dbReference type="Proteomes" id="UP000051445"/>
    </source>
</evidence>
<dbReference type="PIRSF" id="PIRSF005700">
    <property type="entry name" value="PepC"/>
    <property type="match status" value="1"/>
</dbReference>
<feature type="active site" evidence="6">
    <location>
        <position position="393"/>
    </location>
</feature>
<organism evidence="7 8">
    <name type="scientific">Limosilactobacillus frumenti DSM 13145</name>
    <dbReference type="NCBI Taxonomy" id="1423746"/>
    <lineage>
        <taxon>Bacteria</taxon>
        <taxon>Bacillati</taxon>
        <taxon>Bacillota</taxon>
        <taxon>Bacilli</taxon>
        <taxon>Lactobacillales</taxon>
        <taxon>Lactobacillaceae</taxon>
        <taxon>Limosilactobacillus</taxon>
    </lineage>
</organism>
<dbReference type="InterPro" id="IPR025660">
    <property type="entry name" value="Pept_his_AS"/>
</dbReference>
<dbReference type="InterPro" id="IPR038765">
    <property type="entry name" value="Papain-like_cys_pep_sf"/>
</dbReference>
<accession>A0A0R1P580</accession>
<sequence length="448" mass="52151">MYLKEGNIMTEEHHLTNSMVQEYKKIFHARPAADVIARAIQKNGIKNASEDPTASERLHRAFSYEIKTGKPSNQRHSGRCWSFATLNTLRHKFAKKYNFKDFELSQNYLFFWDRIERANMYFQKIIETAKKPLHDRTVDFYLDFALNDGGQWANAASIIEKYGVVPEYVMPDTHNTRDTSDVAEVENYLMRKDALVLRQMVQDGASEDELSKAQQKMMADVYKVAAYSFGEPPTKFDLEFRDDDKKFHQVLGLTPLKFYREYFDTNLNDYVVVTNAPDHEYNKVYAMPTQDSVAGGIPIKFVNVPFKYLQETAMKQLKAGETVWVGNDVLQQMDRKRGLMDANLFHRAELLDVDFTMNKKDRLETKQAMVSHAMTLTGFDLQDDQPVRWKIENSWGKDNGDNGYFVMTQDWFEEYTYEAVINKKYLSDDLKKLADQTPVTLKAWDSLQ</sequence>
<dbReference type="PATRIC" id="fig|1423746.3.peg.539"/>
<evidence type="ECO:0000256" key="2">
    <source>
        <dbReference type="ARBA" id="ARBA00022670"/>
    </source>
</evidence>
<keyword evidence="5" id="KW-0031">Aminopeptidase</keyword>
<dbReference type="GO" id="GO:0009636">
    <property type="term" value="P:response to toxic substance"/>
    <property type="evidence" value="ECO:0007669"/>
    <property type="project" value="TreeGrafter"/>
</dbReference>
<keyword evidence="2 5" id="KW-0645">Protease</keyword>
<evidence type="ECO:0000256" key="1">
    <source>
        <dbReference type="ARBA" id="ARBA00004496"/>
    </source>
</evidence>
<dbReference type="AlphaFoldDB" id="A0A0R1P580"/>
<comment type="similarity">
    <text evidence="5">Belongs to the peptidase C1 family.</text>
</comment>
<keyword evidence="4 5" id="KW-0788">Thiol protease</keyword>
<dbReference type="STRING" id="1423746.FD27_GL000530"/>
<evidence type="ECO:0000256" key="4">
    <source>
        <dbReference type="ARBA" id="ARBA00022807"/>
    </source>
</evidence>
<comment type="subcellular location">
    <subcellularLocation>
        <location evidence="1">Cytoplasm</location>
    </subcellularLocation>
</comment>
<dbReference type="CDD" id="cd00585">
    <property type="entry name" value="Peptidase_C1B"/>
    <property type="match status" value="1"/>
</dbReference>
<dbReference type="PROSITE" id="PS00639">
    <property type="entry name" value="THIOL_PROTEASE_HIS"/>
    <property type="match status" value="1"/>
</dbReference>
<keyword evidence="8" id="KW-1185">Reference proteome</keyword>
<reference evidence="7 8" key="1">
    <citation type="journal article" date="2015" name="Genome Announc.">
        <title>Expanding the biotechnology potential of lactobacilli through comparative genomics of 213 strains and associated genera.</title>
        <authorList>
            <person name="Sun Z."/>
            <person name="Harris H.M."/>
            <person name="McCann A."/>
            <person name="Guo C."/>
            <person name="Argimon S."/>
            <person name="Zhang W."/>
            <person name="Yang X."/>
            <person name="Jeffery I.B."/>
            <person name="Cooney J.C."/>
            <person name="Kagawa T.F."/>
            <person name="Liu W."/>
            <person name="Song Y."/>
            <person name="Salvetti E."/>
            <person name="Wrobel A."/>
            <person name="Rasinkangas P."/>
            <person name="Parkhill J."/>
            <person name="Rea M.C."/>
            <person name="O'Sullivan O."/>
            <person name="Ritari J."/>
            <person name="Douillard F.P."/>
            <person name="Paul Ross R."/>
            <person name="Yang R."/>
            <person name="Briner A.E."/>
            <person name="Felis G.E."/>
            <person name="de Vos W.M."/>
            <person name="Barrangou R."/>
            <person name="Klaenhammer T.R."/>
            <person name="Caufield P.W."/>
            <person name="Cui Y."/>
            <person name="Zhang H."/>
            <person name="O'Toole P.W."/>
        </authorList>
    </citation>
    <scope>NUCLEOTIDE SEQUENCE [LARGE SCALE GENOMIC DNA]</scope>
    <source>
        <strain evidence="7 8">DSM 13145</strain>
    </source>
</reference>
<feature type="active site" evidence="6">
    <location>
        <position position="80"/>
    </location>
</feature>
<evidence type="ECO:0000256" key="6">
    <source>
        <dbReference type="PIRSR" id="PIRSR005700-1"/>
    </source>
</evidence>
<protein>
    <recommendedName>
        <fullName evidence="5">Aminopeptidase</fullName>
    </recommendedName>
</protein>